<proteinExistence type="predicted"/>
<evidence type="ECO:0000313" key="2">
    <source>
        <dbReference type="EMBL" id="QEG08108.1"/>
    </source>
</evidence>
<name>A0A5B9N298_9CAUD</name>
<keyword evidence="1" id="KW-0175">Coiled coil</keyword>
<keyword evidence="3" id="KW-1185">Reference proteome</keyword>
<gene>
    <name evidence="2" type="ORF">CPT_Paul_012</name>
</gene>
<evidence type="ECO:0000256" key="1">
    <source>
        <dbReference type="SAM" id="Coils"/>
    </source>
</evidence>
<dbReference type="EMBL" id="MN045231">
    <property type="protein sequence ID" value="QEG08108.1"/>
    <property type="molecule type" value="Genomic_DNA"/>
</dbReference>
<sequence length="1150" mass="124624">MIVYNNQAPDAVNNVGQFGATEGSIGAYKQAAEYAADSKYWALLAESKFGTIDDLIAEVERLYQQGALLQQDIEELKQDFKDQDARLMQLIAQTNAAVADAQNALALMDQKLIEVQERLDILLGMSVDVTTLPPGNEASGHFDPNTGVISLGIPQGLPGKDGSVKDLDSAPVGTPELGDLGFYVDKDDNTVHKTSLENIASLIPSVRDISLNGGAPQSGNVSLIIDKNTVGLPNVENVASYSKTVSDNKLGGFVKTYESKALAEADIPNRQIGETVLVWNNTSYVFYEVAPDLSLSLKKEEPRIVTVNSRIPDSTGNIDITIPTGNPSLYLGEMVMFPYDPNLPVSYPGILPADGRVVSKAAAGDLGPSLISGQLPVVSESQWQNGSRQYFSWGTLEDGSDADSTNYREIRLPDWTGGEAIRSPDVSKDSSYSGAPLSQVPYIVSVNNITPDDSTGNISITRSSLGAAKSGDNSDITSLSGLTTPISIAQGGLGVTTQEEAWNVVRPAGPTTLSTAAVGEMDAVTKGYVDLIKSDVDYLKSLPSLIDISKVDGVRNSDMLNSFFSSIKGGTAKVFSSVPLTFTIDKTTTLYGNFDLSNCTFNLTGGRVIYADERDPDSCLKVITLSGYPLQESSKVLTTNDSLQGWDNSLVKITSTEIDLYRYLNGVSTPKTKGEVNFLTKNKELMYSLKNTYNDPVSCTLYKIPLTRNQISLPKIEGSINIFAFDIRRSLVDVNIIMDSSIGQTSVDSTVFGSGFTFGVVWKVIGSGITQTDTNSRYSVTTEFALKHLFTSSLVGKGWRSVDGNYSRDMTFRDSTFDSIQMHYGCSSILISGCEVPSVIFGTGAFGETTQVINSDISTFGIRTDYGEHKGDFYVTGGSIRIPSTSSGIVDLFVCRSDNINSSGEPLQPRPLHLPKNVKISSNIYWPDSVTLNLVSLKNNFKTTDTNKFITPSLIDFSGSTFNGKLARFEFAQAYYDYETMTPFKIKITPSSASGCTLQAYIGYLAEASSSRYELEIMNVRTSFMNISSSSSNSCLDVSKAVVNRFSGYSGSLRFAGRFSFDECIFDWDSSNNFVGGYSSVTNSIIDGRKIDTSTGTRPIINTFLHRSQGNIALRAMATDSRDVVDKKRAFCPRSDEVGNFNIGEIELSY</sequence>
<feature type="coiled-coil region" evidence="1">
    <location>
        <begin position="52"/>
        <end position="118"/>
    </location>
</feature>
<protein>
    <submittedName>
        <fullName evidence="2">Tail fiber</fullName>
    </submittedName>
</protein>
<reference evidence="3" key="1">
    <citation type="submission" date="2019-06" db="EMBL/GenBank/DDBJ databases">
        <title>Complete Genome Sequence of Escherichia coli Phage Paul.</title>
        <authorList>
            <person name="Holt A."/>
            <person name="Saldana R."/>
            <person name="Moreland R."/>
            <person name="Gill J.J."/>
            <person name="Liu M."/>
            <person name="Ramsey J."/>
        </authorList>
    </citation>
    <scope>NUCLEOTIDE SEQUENCE [LARGE SCALE GENOMIC DNA]</scope>
</reference>
<evidence type="ECO:0000313" key="3">
    <source>
        <dbReference type="Proteomes" id="UP000323499"/>
    </source>
</evidence>
<dbReference type="Proteomes" id="UP000323499">
    <property type="component" value="Segment"/>
</dbReference>
<organism evidence="2 3">
    <name type="scientific">Escherichia phage Paul</name>
    <dbReference type="NCBI Taxonomy" id="2589659"/>
    <lineage>
        <taxon>Viruses</taxon>
        <taxon>Duplodnaviria</taxon>
        <taxon>Heunggongvirae</taxon>
        <taxon>Uroviricota</taxon>
        <taxon>Caudoviricetes</taxon>
        <taxon>Mktvariviridae</taxon>
        <taxon>Gordonclarkvirinae</taxon>
        <taxon>Kuravirus</taxon>
        <taxon>Kuravirus paul</taxon>
    </lineage>
</organism>
<accession>A0A5B9N298</accession>